<gene>
    <name evidence="2" type="ORF">PHSY_004902</name>
</gene>
<reference evidence="3" key="1">
    <citation type="journal article" date="2013" name="Genome Announc.">
        <title>Draft genome sequence of the basidiomycetous yeast-like fungus Pseudozyma hubeiensis SY62, which produces an abundant amount of the biosurfactant mannosylerythritol lipids.</title>
        <authorList>
            <person name="Konishi M."/>
            <person name="Hatada Y."/>
            <person name="Horiuchi J."/>
        </authorList>
    </citation>
    <scope>NUCLEOTIDE SEQUENCE [LARGE SCALE GENOMIC DNA]</scope>
    <source>
        <strain evidence="3">SY62</strain>
    </source>
</reference>
<keyword evidence="3" id="KW-1185">Reference proteome</keyword>
<feature type="compositionally biased region" description="Basic and acidic residues" evidence="1">
    <location>
        <begin position="171"/>
        <end position="182"/>
    </location>
</feature>
<dbReference type="RefSeq" id="XP_012190904.1">
    <property type="nucleotide sequence ID" value="XM_012335514.1"/>
</dbReference>
<proteinExistence type="predicted"/>
<dbReference type="GeneID" id="24110183"/>
<dbReference type="Proteomes" id="UP000014071">
    <property type="component" value="Unassembled WGS sequence"/>
</dbReference>
<organism evidence="2 3">
    <name type="scientific">Pseudozyma hubeiensis (strain SY62)</name>
    <name type="common">Yeast</name>
    <dbReference type="NCBI Taxonomy" id="1305764"/>
    <lineage>
        <taxon>Eukaryota</taxon>
        <taxon>Fungi</taxon>
        <taxon>Dikarya</taxon>
        <taxon>Basidiomycota</taxon>
        <taxon>Ustilaginomycotina</taxon>
        <taxon>Ustilaginomycetes</taxon>
        <taxon>Ustilaginales</taxon>
        <taxon>Ustilaginaceae</taxon>
        <taxon>Pseudozyma</taxon>
    </lineage>
</organism>
<evidence type="ECO:0000256" key="1">
    <source>
        <dbReference type="SAM" id="MobiDB-lite"/>
    </source>
</evidence>
<feature type="compositionally biased region" description="Acidic residues" evidence="1">
    <location>
        <begin position="139"/>
        <end position="168"/>
    </location>
</feature>
<sequence>MLCQSSPSWCENMWPLFLADIIRFLVLGSIRKSDLVPCQQVGSATRTRPNSFLIKVTSVMCRSADWLAGWLFEAVCEQKGRRAPAAARIERPAVAGEKAAAELEARLEVAAGAAEVEVPATELEARLAEDEAAVLDAAADDEAREADDEAAEEAAEVEEAAPLEEAPDEAAAFKHELSDEPKTTTGEA</sequence>
<dbReference type="AlphaFoldDB" id="R9P7V7"/>
<protein>
    <submittedName>
        <fullName evidence="2">Multidrug resistance protein</fullName>
    </submittedName>
</protein>
<evidence type="ECO:0000313" key="2">
    <source>
        <dbReference type="EMBL" id="GAC97317.1"/>
    </source>
</evidence>
<accession>R9P7V7</accession>
<dbReference type="EMBL" id="DF238808">
    <property type="protein sequence ID" value="GAC97317.1"/>
    <property type="molecule type" value="Genomic_DNA"/>
</dbReference>
<feature type="region of interest" description="Disordered" evidence="1">
    <location>
        <begin position="139"/>
        <end position="188"/>
    </location>
</feature>
<name>R9P7V7_PSEHS</name>
<dbReference type="HOGENOM" id="CLU_1441638_0_0_1"/>
<evidence type="ECO:0000313" key="3">
    <source>
        <dbReference type="Proteomes" id="UP000014071"/>
    </source>
</evidence>